<dbReference type="Gene3D" id="3.40.50.300">
    <property type="entry name" value="P-loop containing nucleotide triphosphate hydrolases"/>
    <property type="match status" value="1"/>
</dbReference>
<keyword evidence="2" id="KW-0067">ATP-binding</keyword>
<evidence type="ECO:0000256" key="3">
    <source>
        <dbReference type="SAM" id="MobiDB-lite"/>
    </source>
</evidence>
<dbReference type="PANTHER" id="PTHR16305">
    <property type="entry name" value="TESTICULAR SOLUBLE ADENYLYL CYCLASE"/>
    <property type="match status" value="1"/>
</dbReference>
<dbReference type="CDD" id="cd06170">
    <property type="entry name" value="LuxR_C_like"/>
    <property type="match status" value="1"/>
</dbReference>
<dbReference type="InterPro" id="IPR027417">
    <property type="entry name" value="P-loop_NTPase"/>
</dbReference>
<dbReference type="PROSITE" id="PS50043">
    <property type="entry name" value="HTH_LUXR_2"/>
    <property type="match status" value="1"/>
</dbReference>
<accession>A0A7D6V9V1</accession>
<evidence type="ECO:0000259" key="4">
    <source>
        <dbReference type="PROSITE" id="PS50043"/>
    </source>
</evidence>
<dbReference type="SMART" id="SM00421">
    <property type="entry name" value="HTH_LUXR"/>
    <property type="match status" value="1"/>
</dbReference>
<evidence type="ECO:0000256" key="2">
    <source>
        <dbReference type="ARBA" id="ARBA00022840"/>
    </source>
</evidence>
<proteinExistence type="predicted"/>
<feature type="compositionally biased region" description="Polar residues" evidence="3">
    <location>
        <begin position="648"/>
        <end position="659"/>
    </location>
</feature>
<feature type="region of interest" description="Disordered" evidence="3">
    <location>
        <begin position="647"/>
        <end position="695"/>
    </location>
</feature>
<sequence length="1056" mass="113005">MFHGREAEIAALDSLLAEAEGGEAGALVLRGEAGIGKSALLSRTAEAATERGFRVLRATGTEAESTLPYAGLHLLLGRARTHLAALPEAQADALRNAFSTGVGQGNSFLVSAATLTLLADIAEDQPLLCLIDDAQWLDPASRDALLFAARRLDAEPIALVFAARDDALPELQQLDAPELHLAGLSETDARKLLTSSHSDLPPATLDWIMRESHGNPLALQALPTLDRPDYSSPYRQPAAAIRIQQAFTAQIARLSPPVRNLLLTAATDASGDSTVIRTAAANLESGAVEHPSVTAADRAAIRTAIESAVPAQPGYRGYSESDRPAIGSSEHANTPDADVSTDSRNPADVCRDAPAGAESSCARMVVVVPNAEALARAGAAVLEAEQAGMLVLEGDRIAFRHPLIRAAAVQSATPAQRRAAHAALAVTLVEAFDDRRAWHLAAAATGPDERAAAALEAAALCARARGGLAETTAAYERAAVLSPAGLDRRRRYAAAAHAATDAGNLDQAMGFVERAMEFLPESTAVQPQPQAIAQLISLKAAIERDQDRPRTAYRTLSEAAAQLTELDPQATGQLMFQAADAAWSAGDLTAVHLTATQAEQLELPAAQRIRALADLIDALNLEPGSHQRGATALRNLTAWIDAEHPRTPAQQVADANQTEPPALTEVEKRSDMPPQIGAGGLPESTARKAVGPQTHPSMWRDTDCLRARVQVVHWHLLMGDMAAARDLASALEEDCRAHGALGMLAPVLWLRARAEILLGQFGQAGVDAAEAMRLAADTGLRVVHSNAAATLALLAAIRGDEKECRALASEPLARGVAPANVHAEAALGLLELGTGRPDAAFDRFLTMFAGVNRHGSTASLPDLFEAAHRVGRTDEARDRLELYTNWAEHTGHGWAMAIAHRCRALFAPEDEAGKHFETAIELHYATAEYGFERARTEVLYGEWLRRRQQRVEARRYLRAATETFERLDARPWAERARNELRATGETRTAAADTDLLTRLTPQERQTVQLAAEGLSNKDIASRLFLSPRTVGYHLSNAYPKLGITSRRELATFRERV</sequence>
<keyword evidence="6" id="KW-1185">Reference proteome</keyword>
<dbReference type="GO" id="GO:0004016">
    <property type="term" value="F:adenylate cyclase activity"/>
    <property type="evidence" value="ECO:0007669"/>
    <property type="project" value="TreeGrafter"/>
</dbReference>
<dbReference type="Proteomes" id="UP000515512">
    <property type="component" value="Chromosome"/>
</dbReference>
<dbReference type="SUPFAM" id="SSF46894">
    <property type="entry name" value="C-terminal effector domain of the bipartite response regulators"/>
    <property type="match status" value="1"/>
</dbReference>
<dbReference type="PRINTS" id="PR00038">
    <property type="entry name" value="HTHLUXR"/>
</dbReference>
<gene>
    <name evidence="5" type="ORF">H0264_02515</name>
</gene>
<dbReference type="GO" id="GO:0005524">
    <property type="term" value="F:ATP binding"/>
    <property type="evidence" value="ECO:0007669"/>
    <property type="project" value="UniProtKB-KW"/>
</dbReference>
<dbReference type="AlphaFoldDB" id="A0A7D6V9V1"/>
<feature type="domain" description="HTH luxR-type" evidence="4">
    <location>
        <begin position="992"/>
        <end position="1056"/>
    </location>
</feature>
<dbReference type="InterPro" id="IPR041664">
    <property type="entry name" value="AAA_16"/>
</dbReference>
<dbReference type="EMBL" id="CP059399">
    <property type="protein sequence ID" value="QLY31261.1"/>
    <property type="molecule type" value="Genomic_DNA"/>
</dbReference>
<dbReference type="GO" id="GO:0006355">
    <property type="term" value="P:regulation of DNA-templated transcription"/>
    <property type="evidence" value="ECO:0007669"/>
    <property type="project" value="InterPro"/>
</dbReference>
<dbReference type="GO" id="GO:0005737">
    <property type="term" value="C:cytoplasm"/>
    <property type="evidence" value="ECO:0007669"/>
    <property type="project" value="TreeGrafter"/>
</dbReference>
<evidence type="ECO:0000313" key="5">
    <source>
        <dbReference type="EMBL" id="QLY31261.1"/>
    </source>
</evidence>
<evidence type="ECO:0000313" key="6">
    <source>
        <dbReference type="Proteomes" id="UP000515512"/>
    </source>
</evidence>
<dbReference type="RefSeq" id="WP_181582457.1">
    <property type="nucleotide sequence ID" value="NZ_CP059399.1"/>
</dbReference>
<name>A0A7D6V9V1_9NOCA</name>
<keyword evidence="1" id="KW-0547">Nucleotide-binding</keyword>
<dbReference type="KEGG" id="nhu:H0264_02515"/>
<feature type="region of interest" description="Disordered" evidence="3">
    <location>
        <begin position="312"/>
        <end position="351"/>
    </location>
</feature>
<dbReference type="SUPFAM" id="SSF52540">
    <property type="entry name" value="P-loop containing nucleoside triphosphate hydrolases"/>
    <property type="match status" value="1"/>
</dbReference>
<dbReference type="Gene3D" id="1.10.10.10">
    <property type="entry name" value="Winged helix-like DNA-binding domain superfamily/Winged helix DNA-binding domain"/>
    <property type="match status" value="1"/>
</dbReference>
<dbReference type="Pfam" id="PF00196">
    <property type="entry name" value="GerE"/>
    <property type="match status" value="1"/>
</dbReference>
<evidence type="ECO:0000256" key="1">
    <source>
        <dbReference type="ARBA" id="ARBA00022741"/>
    </source>
</evidence>
<organism evidence="5 6">
    <name type="scientific">Nocardia huaxiensis</name>
    <dbReference type="NCBI Taxonomy" id="2755382"/>
    <lineage>
        <taxon>Bacteria</taxon>
        <taxon>Bacillati</taxon>
        <taxon>Actinomycetota</taxon>
        <taxon>Actinomycetes</taxon>
        <taxon>Mycobacteriales</taxon>
        <taxon>Nocardiaceae</taxon>
        <taxon>Nocardia</taxon>
    </lineage>
</organism>
<dbReference type="PROSITE" id="PS00622">
    <property type="entry name" value="HTH_LUXR_1"/>
    <property type="match status" value="1"/>
</dbReference>
<dbReference type="InterPro" id="IPR036388">
    <property type="entry name" value="WH-like_DNA-bd_sf"/>
</dbReference>
<dbReference type="InterPro" id="IPR000792">
    <property type="entry name" value="Tscrpt_reg_LuxR_C"/>
</dbReference>
<dbReference type="InterPro" id="IPR016032">
    <property type="entry name" value="Sig_transdc_resp-reg_C-effctor"/>
</dbReference>
<reference evidence="5 6" key="1">
    <citation type="submission" date="2020-07" db="EMBL/GenBank/DDBJ databases">
        <authorList>
            <person name="Zhuang K."/>
            <person name="Ran Y."/>
        </authorList>
    </citation>
    <scope>NUCLEOTIDE SEQUENCE [LARGE SCALE GENOMIC DNA]</scope>
    <source>
        <strain evidence="5 6">WCH-YHL-001</strain>
    </source>
</reference>
<dbReference type="GO" id="GO:0003677">
    <property type="term" value="F:DNA binding"/>
    <property type="evidence" value="ECO:0007669"/>
    <property type="project" value="InterPro"/>
</dbReference>
<dbReference type="Pfam" id="PF13191">
    <property type="entry name" value="AAA_16"/>
    <property type="match status" value="1"/>
</dbReference>
<dbReference type="PANTHER" id="PTHR16305:SF35">
    <property type="entry name" value="TRANSCRIPTIONAL ACTIVATOR DOMAIN"/>
    <property type="match status" value="1"/>
</dbReference>
<protein>
    <submittedName>
        <fullName evidence="5">AAA family ATPase</fullName>
    </submittedName>
</protein>